<sequence>MERAFQFLHVMTVKLSREGAVAHYHLDPDAHDKQTVGTLTQLFDAVLERRDGEWTLRER</sequence>
<name>A0A830F575_9EURY</name>
<comment type="caution">
    <text evidence="1">The sequence shown here is derived from an EMBL/GenBank/DDBJ whole genome shotgun (WGS) entry which is preliminary data.</text>
</comment>
<dbReference type="AlphaFoldDB" id="A0A830F575"/>
<accession>A0A830F575</accession>
<protein>
    <submittedName>
        <fullName evidence="1">Uncharacterized protein</fullName>
    </submittedName>
</protein>
<dbReference type="Pfam" id="PF24336">
    <property type="entry name" value="DUF7504"/>
    <property type="match status" value="1"/>
</dbReference>
<dbReference type="InterPro" id="IPR055927">
    <property type="entry name" value="DUF7504"/>
</dbReference>
<reference evidence="1" key="2">
    <citation type="submission" date="2020-09" db="EMBL/GenBank/DDBJ databases">
        <authorList>
            <person name="Sun Q."/>
            <person name="Ohkuma M."/>
        </authorList>
    </citation>
    <scope>NUCLEOTIDE SEQUENCE</scope>
    <source>
        <strain evidence="1">JCM 19596</strain>
    </source>
</reference>
<dbReference type="Proteomes" id="UP000607197">
    <property type="component" value="Unassembled WGS sequence"/>
</dbReference>
<evidence type="ECO:0000313" key="1">
    <source>
        <dbReference type="EMBL" id="GGL64608.1"/>
    </source>
</evidence>
<proteinExistence type="predicted"/>
<organism evidence="1 2">
    <name type="scientific">Halocalculus aciditolerans</name>
    <dbReference type="NCBI Taxonomy" id="1383812"/>
    <lineage>
        <taxon>Archaea</taxon>
        <taxon>Methanobacteriati</taxon>
        <taxon>Methanobacteriota</taxon>
        <taxon>Stenosarchaea group</taxon>
        <taxon>Halobacteria</taxon>
        <taxon>Halobacteriales</taxon>
        <taxon>Halobacteriaceae</taxon>
        <taxon>Halocalculus</taxon>
    </lineage>
</organism>
<keyword evidence="2" id="KW-1185">Reference proteome</keyword>
<dbReference type="EMBL" id="BMPG01000003">
    <property type="protein sequence ID" value="GGL64608.1"/>
    <property type="molecule type" value="Genomic_DNA"/>
</dbReference>
<reference evidence="1" key="1">
    <citation type="journal article" date="2014" name="Int. J. Syst. Evol. Microbiol.">
        <title>Complete genome sequence of Corynebacterium casei LMG S-19264T (=DSM 44701T), isolated from a smear-ripened cheese.</title>
        <authorList>
            <consortium name="US DOE Joint Genome Institute (JGI-PGF)"/>
            <person name="Walter F."/>
            <person name="Albersmeier A."/>
            <person name="Kalinowski J."/>
            <person name="Ruckert C."/>
        </authorList>
    </citation>
    <scope>NUCLEOTIDE SEQUENCE</scope>
    <source>
        <strain evidence="1">JCM 19596</strain>
    </source>
</reference>
<gene>
    <name evidence="1" type="ORF">GCM10009039_23180</name>
</gene>
<evidence type="ECO:0000313" key="2">
    <source>
        <dbReference type="Proteomes" id="UP000607197"/>
    </source>
</evidence>